<protein>
    <submittedName>
        <fullName evidence="10">Uncharacterized protein</fullName>
    </submittedName>
</protein>
<evidence type="ECO:0000313" key="10">
    <source>
        <dbReference type="EMBL" id="KAJ8411235.1"/>
    </source>
</evidence>
<dbReference type="GO" id="GO:0003964">
    <property type="term" value="F:RNA-directed DNA polymerase activity"/>
    <property type="evidence" value="ECO:0007669"/>
    <property type="project" value="UniProtKB-KW"/>
</dbReference>
<dbReference type="EMBL" id="JAINUG010000023">
    <property type="protein sequence ID" value="KAJ8411235.1"/>
    <property type="molecule type" value="Genomic_DNA"/>
</dbReference>
<dbReference type="InterPro" id="IPR016197">
    <property type="entry name" value="Chromo-like_dom_sf"/>
</dbReference>
<evidence type="ECO:0000256" key="3">
    <source>
        <dbReference type="ARBA" id="ARBA00022695"/>
    </source>
</evidence>
<dbReference type="AlphaFoldDB" id="A0AAD7SYY9"/>
<dbReference type="CDD" id="cd09274">
    <property type="entry name" value="RNase_HI_RT_Ty3"/>
    <property type="match status" value="1"/>
</dbReference>
<dbReference type="InterPro" id="IPR000953">
    <property type="entry name" value="Chromo/chromo_shadow_dom"/>
</dbReference>
<keyword evidence="2" id="KW-0808">Transferase</keyword>
<feature type="domain" description="Integrase catalytic" evidence="9">
    <location>
        <begin position="185"/>
        <end position="361"/>
    </location>
</feature>
<reference evidence="10" key="1">
    <citation type="journal article" date="2023" name="Science">
        <title>Genome structures resolve the early diversification of teleost fishes.</title>
        <authorList>
            <person name="Parey E."/>
            <person name="Louis A."/>
            <person name="Montfort J."/>
            <person name="Bouchez O."/>
            <person name="Roques C."/>
            <person name="Iampietro C."/>
            <person name="Lluch J."/>
            <person name="Castinel A."/>
            <person name="Donnadieu C."/>
            <person name="Desvignes T."/>
            <person name="Floi Bucao C."/>
            <person name="Jouanno E."/>
            <person name="Wen M."/>
            <person name="Mejri S."/>
            <person name="Dirks R."/>
            <person name="Jansen H."/>
            <person name="Henkel C."/>
            <person name="Chen W.J."/>
            <person name="Zahm M."/>
            <person name="Cabau C."/>
            <person name="Klopp C."/>
            <person name="Thompson A.W."/>
            <person name="Robinson-Rechavi M."/>
            <person name="Braasch I."/>
            <person name="Lecointre G."/>
            <person name="Bobe J."/>
            <person name="Postlethwait J.H."/>
            <person name="Berthelot C."/>
            <person name="Roest Crollius H."/>
            <person name="Guiguen Y."/>
        </authorList>
    </citation>
    <scope>NUCLEOTIDE SEQUENCE</scope>
    <source>
        <strain evidence="10">NC1722</strain>
    </source>
</reference>
<dbReference type="InterPro" id="IPR056924">
    <property type="entry name" value="SH3_Tf2-1"/>
</dbReference>
<comment type="caution">
    <text evidence="10">The sequence shown here is derived from an EMBL/GenBank/DDBJ whole genome shotgun (WGS) entry which is preliminary data.</text>
</comment>
<dbReference type="PROSITE" id="PS50994">
    <property type="entry name" value="INTEGRASE"/>
    <property type="match status" value="1"/>
</dbReference>
<dbReference type="GO" id="GO:0015074">
    <property type="term" value="P:DNA integration"/>
    <property type="evidence" value="ECO:0007669"/>
    <property type="project" value="InterPro"/>
</dbReference>
<comment type="subcellular location">
    <subcellularLocation>
        <location evidence="1">Nucleus</location>
    </subcellularLocation>
</comment>
<dbReference type="InterPro" id="IPR012337">
    <property type="entry name" value="RNaseH-like_sf"/>
</dbReference>
<dbReference type="Proteomes" id="UP001221898">
    <property type="component" value="Unassembled WGS sequence"/>
</dbReference>
<dbReference type="Gene3D" id="2.40.50.40">
    <property type="match status" value="1"/>
</dbReference>
<evidence type="ECO:0000259" key="9">
    <source>
        <dbReference type="PROSITE" id="PS50994"/>
    </source>
</evidence>
<dbReference type="Gene3D" id="3.30.420.10">
    <property type="entry name" value="Ribonuclease H-like superfamily/Ribonuclease H"/>
    <property type="match status" value="1"/>
</dbReference>
<feature type="domain" description="Chromo" evidence="8">
    <location>
        <begin position="464"/>
        <end position="512"/>
    </location>
</feature>
<dbReference type="GO" id="GO:0016787">
    <property type="term" value="F:hydrolase activity"/>
    <property type="evidence" value="ECO:0007669"/>
    <property type="project" value="UniProtKB-KW"/>
</dbReference>
<dbReference type="PANTHER" id="PTHR34072">
    <property type="entry name" value="ENZYMATIC POLYPROTEIN-RELATED"/>
    <property type="match status" value="1"/>
</dbReference>
<dbReference type="SUPFAM" id="SSF56672">
    <property type="entry name" value="DNA/RNA polymerases"/>
    <property type="match status" value="1"/>
</dbReference>
<keyword evidence="4" id="KW-0540">Nuclease</keyword>
<gene>
    <name evidence="10" type="ORF">AAFF_G00172410</name>
</gene>
<keyword evidence="6" id="KW-0378">Hydrolase</keyword>
<keyword evidence="7" id="KW-0695">RNA-directed DNA polymerase</keyword>
<keyword evidence="5" id="KW-0255">Endonuclease</keyword>
<evidence type="ECO:0000256" key="1">
    <source>
        <dbReference type="ARBA" id="ARBA00004123"/>
    </source>
</evidence>
<dbReference type="SMART" id="SM00298">
    <property type="entry name" value="CHROMO"/>
    <property type="match status" value="1"/>
</dbReference>
<dbReference type="SUPFAM" id="SSF54160">
    <property type="entry name" value="Chromo domain-like"/>
    <property type="match status" value="1"/>
</dbReference>
<accession>A0AAD7SYY9</accession>
<dbReference type="GO" id="GO:0004519">
    <property type="term" value="F:endonuclease activity"/>
    <property type="evidence" value="ECO:0007669"/>
    <property type="project" value="UniProtKB-KW"/>
</dbReference>
<dbReference type="GO" id="GO:0003676">
    <property type="term" value="F:nucleic acid binding"/>
    <property type="evidence" value="ECO:0007669"/>
    <property type="project" value="InterPro"/>
</dbReference>
<dbReference type="Pfam" id="PF24626">
    <property type="entry name" value="SH3_Tf2-1"/>
    <property type="match status" value="1"/>
</dbReference>
<evidence type="ECO:0000256" key="2">
    <source>
        <dbReference type="ARBA" id="ARBA00022679"/>
    </source>
</evidence>
<evidence type="ECO:0000256" key="7">
    <source>
        <dbReference type="ARBA" id="ARBA00022918"/>
    </source>
</evidence>
<proteinExistence type="predicted"/>
<evidence type="ECO:0000259" key="8">
    <source>
        <dbReference type="PROSITE" id="PS50013"/>
    </source>
</evidence>
<organism evidence="10 11">
    <name type="scientific">Aldrovandia affinis</name>
    <dbReference type="NCBI Taxonomy" id="143900"/>
    <lineage>
        <taxon>Eukaryota</taxon>
        <taxon>Metazoa</taxon>
        <taxon>Chordata</taxon>
        <taxon>Craniata</taxon>
        <taxon>Vertebrata</taxon>
        <taxon>Euteleostomi</taxon>
        <taxon>Actinopterygii</taxon>
        <taxon>Neopterygii</taxon>
        <taxon>Teleostei</taxon>
        <taxon>Notacanthiformes</taxon>
        <taxon>Halosauridae</taxon>
        <taxon>Aldrovandia</taxon>
    </lineage>
</organism>
<sequence length="528" mass="58933">MPRTPGLSPAERNYDVGNRELLAVKLALEEWRHLLEGAEHPFIVWTDHKNLAYIQSAKRLSSRQARWALFFGRFNFTITYRPGSRNLKPDALSRQFSSKTGQTSPDTILSPSCVVAAVTWGIERQIREAQATQPDPRPNPSPHLFVPVSVRSQVLQWTHSSRLACHPGFSAPCRCSNAAFGGRPWPRTPGSSYWPAPPAPGARHPTSPPAVSSVPYPSQVVLGVTLVWTLSVDSPPLKLPSASETAELLVQHVVRLHGIPVDVVSDRCPQFSSHVWKSFCQALGASVSLSSGYHPQTNGQTERANQDLGTALRCITDRNPSSWSNLLPWEEEISVPSVQTHIRRCIRIWEDTRSALRRSTARTQRLADRHRTAAPQYSPGQQVWLSTTDIPLQSTSKKLQPRYIGPYKVQSIINPSAVKLQLPPALKIHPVFHVSKIKPVTTSSLCPPAVPPPPPRIIDNAPAYTVRRILDIRRRGRGHQYLVDWEGYGPEERSWVSRQLILDPSLIRDFHEPTLRRTGLVGRQGGSR</sequence>
<name>A0AAD7SYY9_9TELE</name>
<dbReference type="InterPro" id="IPR036397">
    <property type="entry name" value="RNaseH_sf"/>
</dbReference>
<evidence type="ECO:0000313" key="11">
    <source>
        <dbReference type="Proteomes" id="UP001221898"/>
    </source>
</evidence>
<dbReference type="GO" id="GO:0005634">
    <property type="term" value="C:nucleus"/>
    <property type="evidence" value="ECO:0007669"/>
    <property type="project" value="UniProtKB-SubCell"/>
</dbReference>
<dbReference type="Pfam" id="PF17917">
    <property type="entry name" value="RT_RNaseH"/>
    <property type="match status" value="1"/>
</dbReference>
<dbReference type="Pfam" id="PF00385">
    <property type="entry name" value="Chromo"/>
    <property type="match status" value="1"/>
</dbReference>
<dbReference type="InterPro" id="IPR001584">
    <property type="entry name" value="Integrase_cat-core"/>
</dbReference>
<dbReference type="PROSITE" id="PS50013">
    <property type="entry name" value="CHROMO_2"/>
    <property type="match status" value="1"/>
</dbReference>
<dbReference type="InterPro" id="IPR043502">
    <property type="entry name" value="DNA/RNA_pol_sf"/>
</dbReference>
<evidence type="ECO:0000256" key="5">
    <source>
        <dbReference type="ARBA" id="ARBA00022759"/>
    </source>
</evidence>
<evidence type="ECO:0000256" key="4">
    <source>
        <dbReference type="ARBA" id="ARBA00022722"/>
    </source>
</evidence>
<dbReference type="CDD" id="cd00024">
    <property type="entry name" value="CD_CSD"/>
    <property type="match status" value="1"/>
</dbReference>
<dbReference type="InterPro" id="IPR023780">
    <property type="entry name" value="Chromo_domain"/>
</dbReference>
<dbReference type="InterPro" id="IPR041373">
    <property type="entry name" value="RT_RNaseH"/>
</dbReference>
<keyword evidence="11" id="KW-1185">Reference proteome</keyword>
<dbReference type="SUPFAM" id="SSF53098">
    <property type="entry name" value="Ribonuclease H-like"/>
    <property type="match status" value="1"/>
</dbReference>
<keyword evidence="3" id="KW-0548">Nucleotidyltransferase</keyword>
<dbReference type="PANTHER" id="PTHR34072:SF42">
    <property type="entry name" value="INTEGRASE CATALYTIC DOMAIN-CONTAINING PROTEIN"/>
    <property type="match status" value="1"/>
</dbReference>
<evidence type="ECO:0000256" key="6">
    <source>
        <dbReference type="ARBA" id="ARBA00022801"/>
    </source>
</evidence>